<organism evidence="6 7">
    <name type="scientific">Microbacterium flavum</name>
    <dbReference type="NCBI Taxonomy" id="415216"/>
    <lineage>
        <taxon>Bacteria</taxon>
        <taxon>Bacillati</taxon>
        <taxon>Actinomycetota</taxon>
        <taxon>Actinomycetes</taxon>
        <taxon>Micrococcales</taxon>
        <taxon>Microbacteriaceae</taxon>
        <taxon>Microbacterium</taxon>
    </lineage>
</organism>
<dbReference type="Gene3D" id="3.50.50.60">
    <property type="entry name" value="FAD/NAD(P)-binding domain"/>
    <property type="match status" value="2"/>
</dbReference>
<dbReference type="CDD" id="cd02440">
    <property type="entry name" value="AdoMet_MTases"/>
    <property type="match status" value="1"/>
</dbReference>
<accession>A0ABS5XQ23</accession>
<dbReference type="InterPro" id="IPR036188">
    <property type="entry name" value="FAD/NAD-bd_sf"/>
</dbReference>
<evidence type="ECO:0000256" key="1">
    <source>
        <dbReference type="ARBA" id="ARBA00022630"/>
    </source>
</evidence>
<dbReference type="PRINTS" id="PR00469">
    <property type="entry name" value="PNDRDTASEII"/>
</dbReference>
<dbReference type="Gene3D" id="3.40.50.150">
    <property type="entry name" value="Vaccinia Virus protein VP39"/>
    <property type="match status" value="1"/>
</dbReference>
<comment type="caution">
    <text evidence="6">The sequence shown here is derived from an EMBL/GenBank/DDBJ whole genome shotgun (WGS) entry which is preliminary data.</text>
</comment>
<dbReference type="SUPFAM" id="SSF53335">
    <property type="entry name" value="S-adenosyl-L-methionine-dependent methyltransferases"/>
    <property type="match status" value="1"/>
</dbReference>
<name>A0ABS5XQ23_9MICO</name>
<keyword evidence="7" id="KW-1185">Reference proteome</keyword>
<dbReference type="InterPro" id="IPR023753">
    <property type="entry name" value="FAD/NAD-binding_dom"/>
</dbReference>
<dbReference type="SUPFAM" id="SSF51905">
    <property type="entry name" value="FAD/NAD(P)-binding domain"/>
    <property type="match status" value="1"/>
</dbReference>
<dbReference type="InterPro" id="IPR050097">
    <property type="entry name" value="Ferredoxin-NADP_redctase_2"/>
</dbReference>
<evidence type="ECO:0000256" key="3">
    <source>
        <dbReference type="ARBA" id="ARBA00048132"/>
    </source>
</evidence>
<feature type="domain" description="Methyltransferase" evidence="5">
    <location>
        <begin position="348"/>
        <end position="449"/>
    </location>
</feature>
<feature type="domain" description="FAD/NAD(P)-binding" evidence="4">
    <location>
        <begin position="7"/>
        <end position="273"/>
    </location>
</feature>
<dbReference type="Pfam" id="PF13649">
    <property type="entry name" value="Methyltransf_25"/>
    <property type="match status" value="1"/>
</dbReference>
<evidence type="ECO:0000259" key="5">
    <source>
        <dbReference type="Pfam" id="PF13649"/>
    </source>
</evidence>
<keyword evidence="1" id="KW-0285">Flavoprotein</keyword>
<evidence type="ECO:0000313" key="7">
    <source>
        <dbReference type="Proteomes" id="UP000740605"/>
    </source>
</evidence>
<dbReference type="RefSeq" id="WP_215485880.1">
    <property type="nucleotide sequence ID" value="NZ_BAAAPJ010000001.1"/>
</dbReference>
<sequence>MTENEWDAIVVGGGAAGLSAAQMLGRARRRTLVIDAGAPRNRFAAHMHGVLGHDGIAPADLLARGRAEARAYGVEIVVGEVVAARDLGDRIEVTRQDGAVDVARTVVLTSGLVDDLPDIPGLAERWGRDVLHCPYCHGFEVADSRIGVLVTSAMGLHQAGLVRQWSDEVTAFTALAGAVPDEVAEALRARGIRIVASPVVQLDVEQDRLAGILTADGVRHDVDALFTAPTPRLDLAYAEPLSLARVDGPGAPLAVDATGATSHPRVWAAGNLVAPFGNVPLSMGSGSMAGAGANAGLVAQDAAQAVAARRRERNARWEERYAELDRVWSGRVNATTRDVLRGLQPGSVLEIGCGEGADALWLAEQGWTVTAVDVSPTAIARARAAAHERGLGIDFRVVDAAGEPPGAEPGALPDGPFDLVVSSFLHSWEVEFPRAGILRAGMSRVAPGGAFVSVSHAASPPWATEAHGDRPPLRTPREELPLLGVDEEGLRDREDGWTVELAEVRGRDVVDPDGAPAVIEDGVLVLRRHP</sequence>
<dbReference type="PANTHER" id="PTHR48105">
    <property type="entry name" value="THIOREDOXIN REDUCTASE 1-RELATED-RELATED"/>
    <property type="match status" value="1"/>
</dbReference>
<dbReference type="InterPro" id="IPR029063">
    <property type="entry name" value="SAM-dependent_MTases_sf"/>
</dbReference>
<evidence type="ECO:0000256" key="2">
    <source>
        <dbReference type="ARBA" id="ARBA00023002"/>
    </source>
</evidence>
<dbReference type="EMBL" id="JAFLHG010000001">
    <property type="protein sequence ID" value="MBT8796625.1"/>
    <property type="molecule type" value="Genomic_DNA"/>
</dbReference>
<gene>
    <name evidence="6" type="ORF">J0P97_00855</name>
</gene>
<dbReference type="Pfam" id="PF07992">
    <property type="entry name" value="Pyr_redox_2"/>
    <property type="match status" value="1"/>
</dbReference>
<keyword evidence="2" id="KW-0560">Oxidoreductase</keyword>
<evidence type="ECO:0000313" key="6">
    <source>
        <dbReference type="EMBL" id="MBT8796625.1"/>
    </source>
</evidence>
<protein>
    <submittedName>
        <fullName evidence="6">NAD(P)/FAD-dependent oxidoreductase</fullName>
    </submittedName>
</protein>
<dbReference type="PRINTS" id="PR00368">
    <property type="entry name" value="FADPNR"/>
</dbReference>
<comment type="catalytic activity">
    <reaction evidence="3">
        <text>[thioredoxin]-dithiol + NADP(+) = [thioredoxin]-disulfide + NADPH + H(+)</text>
        <dbReference type="Rhea" id="RHEA:20345"/>
        <dbReference type="Rhea" id="RHEA-COMP:10698"/>
        <dbReference type="Rhea" id="RHEA-COMP:10700"/>
        <dbReference type="ChEBI" id="CHEBI:15378"/>
        <dbReference type="ChEBI" id="CHEBI:29950"/>
        <dbReference type="ChEBI" id="CHEBI:50058"/>
        <dbReference type="ChEBI" id="CHEBI:57783"/>
        <dbReference type="ChEBI" id="CHEBI:58349"/>
        <dbReference type="EC" id="1.8.1.9"/>
    </reaction>
</comment>
<evidence type="ECO:0000259" key="4">
    <source>
        <dbReference type="Pfam" id="PF07992"/>
    </source>
</evidence>
<dbReference type="InterPro" id="IPR041698">
    <property type="entry name" value="Methyltransf_25"/>
</dbReference>
<dbReference type="Proteomes" id="UP000740605">
    <property type="component" value="Unassembled WGS sequence"/>
</dbReference>
<reference evidence="6 7" key="1">
    <citation type="submission" date="2021-03" db="EMBL/GenBank/DDBJ databases">
        <title>Microbacterium pauli sp. nov., isolated from microfiltered milk.</title>
        <authorList>
            <person name="Bellassi P."/>
            <person name="Fontana A."/>
            <person name="Callegari M.L."/>
            <person name="Lorenzo M."/>
            <person name="Cappa F."/>
        </authorList>
    </citation>
    <scope>NUCLEOTIDE SEQUENCE [LARGE SCALE GENOMIC DNA]</scope>
    <source>
        <strain evidence="6 7">DSM 18909</strain>
    </source>
</reference>
<proteinExistence type="predicted"/>